<feature type="transmembrane region" description="Helical" evidence="1">
    <location>
        <begin position="16"/>
        <end position="49"/>
    </location>
</feature>
<organism evidence="2 3">
    <name type="scientific">Tsukamurella pseudospumae</name>
    <dbReference type="NCBI Taxonomy" id="239498"/>
    <lineage>
        <taxon>Bacteria</taxon>
        <taxon>Bacillati</taxon>
        <taxon>Actinomycetota</taxon>
        <taxon>Actinomycetes</taxon>
        <taxon>Mycobacteriales</taxon>
        <taxon>Tsukamurellaceae</taxon>
        <taxon>Tsukamurella</taxon>
    </lineage>
</organism>
<sequence>MVVNTYQAPLRQRNPAAFVAVAATSAIAFVLVVAVAALAAAFGMLLLLAHALSDPLVHDRHDEGSVRFRASLFSRDSAPGKDMSDSMCRRILGSFDARDRWYPPGRWLVGAVTIAGDDATVAVTHPVTAGADRETTTTVRFRYEGGLWQYCGVS</sequence>
<comment type="caution">
    <text evidence="2">The sequence shown here is derived from an EMBL/GenBank/DDBJ whole genome shotgun (WGS) entry which is preliminary data.</text>
</comment>
<protein>
    <recommendedName>
        <fullName evidence="4">DUF4878 domain-containing protein</fullName>
    </recommendedName>
</protein>
<proteinExistence type="predicted"/>
<reference evidence="3" key="1">
    <citation type="submission" date="2016-02" db="EMBL/GenBank/DDBJ databases">
        <authorList>
            <person name="Wen L."/>
            <person name="He K."/>
            <person name="Yang H."/>
        </authorList>
    </citation>
    <scope>NUCLEOTIDE SEQUENCE [LARGE SCALE GENOMIC DNA]</scope>
    <source>
        <strain evidence="3">JCM 15929</strain>
    </source>
</reference>
<dbReference type="Proteomes" id="UP000070258">
    <property type="component" value="Unassembled WGS sequence"/>
</dbReference>
<dbReference type="EMBL" id="LSRF01000058">
    <property type="protein sequence ID" value="KXP03856.1"/>
    <property type="molecule type" value="Genomic_DNA"/>
</dbReference>
<evidence type="ECO:0000313" key="2">
    <source>
        <dbReference type="EMBL" id="KXP03856.1"/>
    </source>
</evidence>
<gene>
    <name evidence="2" type="ORF">AXK60_19005</name>
</gene>
<evidence type="ECO:0000313" key="3">
    <source>
        <dbReference type="Proteomes" id="UP000070258"/>
    </source>
</evidence>
<keyword evidence="1" id="KW-1133">Transmembrane helix</keyword>
<keyword evidence="1" id="KW-0812">Transmembrane</keyword>
<evidence type="ECO:0000256" key="1">
    <source>
        <dbReference type="SAM" id="Phobius"/>
    </source>
</evidence>
<keyword evidence="1" id="KW-0472">Membrane</keyword>
<dbReference type="STRING" id="239498.AXK60_19005"/>
<accession>A0A138A091</accession>
<name>A0A138A091_9ACTN</name>
<evidence type="ECO:0008006" key="4">
    <source>
        <dbReference type="Google" id="ProtNLM"/>
    </source>
</evidence>
<dbReference type="AlphaFoldDB" id="A0A138A091"/>